<evidence type="ECO:0000256" key="14">
    <source>
        <dbReference type="ARBA" id="ARBA00023136"/>
    </source>
</evidence>
<keyword evidence="14" id="KW-0472">Membrane</keyword>
<dbReference type="InterPro" id="IPR013785">
    <property type="entry name" value="Aldolase_TIM"/>
</dbReference>
<dbReference type="InterPro" id="IPR001295">
    <property type="entry name" value="Dihydroorotate_DH_CS"/>
</dbReference>
<evidence type="ECO:0000256" key="3">
    <source>
        <dbReference type="ARBA" id="ARBA00005359"/>
    </source>
</evidence>
<comment type="catalytic activity">
    <reaction evidence="15 16">
        <text>(S)-dihydroorotate + a quinone = orotate + a quinol</text>
        <dbReference type="Rhea" id="RHEA:30187"/>
        <dbReference type="ChEBI" id="CHEBI:24646"/>
        <dbReference type="ChEBI" id="CHEBI:30839"/>
        <dbReference type="ChEBI" id="CHEBI:30864"/>
        <dbReference type="ChEBI" id="CHEBI:132124"/>
        <dbReference type="EC" id="1.3.5.2"/>
    </reaction>
</comment>
<keyword evidence="9 16" id="KW-0999">Mitochondrion inner membrane</keyword>
<reference evidence="18" key="1">
    <citation type="submission" date="2021-02" db="EMBL/GenBank/DDBJ databases">
        <authorList>
            <person name="Nowell W R."/>
        </authorList>
    </citation>
    <scope>NUCLEOTIDE SEQUENCE</scope>
    <source>
        <strain evidence="18">Ploen Becks lab</strain>
    </source>
</reference>
<dbReference type="Pfam" id="PF01180">
    <property type="entry name" value="DHO_dh"/>
    <property type="match status" value="1"/>
</dbReference>
<dbReference type="FunFam" id="3.20.20.70:FF:000066">
    <property type="entry name" value="Dihydroorotate dehydrogenase (quinone), mitochondrial"/>
    <property type="match status" value="1"/>
</dbReference>
<evidence type="ECO:0000313" key="18">
    <source>
        <dbReference type="EMBL" id="CAF0722289.1"/>
    </source>
</evidence>
<evidence type="ECO:0000256" key="7">
    <source>
        <dbReference type="ARBA" id="ARBA00022643"/>
    </source>
</evidence>
<comment type="cofactor">
    <cofactor evidence="16">
        <name>FMN</name>
        <dbReference type="ChEBI" id="CHEBI:58210"/>
    </cofactor>
    <text evidence="16">Binds 1 FMN per subunit.</text>
</comment>
<keyword evidence="6 16" id="KW-0285">Flavoprotein</keyword>
<dbReference type="NCBIfam" id="TIGR01036">
    <property type="entry name" value="pyrD_sub2"/>
    <property type="match status" value="1"/>
</dbReference>
<evidence type="ECO:0000256" key="5">
    <source>
        <dbReference type="ARBA" id="ARBA00017599"/>
    </source>
</evidence>
<evidence type="ECO:0000256" key="10">
    <source>
        <dbReference type="ARBA" id="ARBA00022946"/>
    </source>
</evidence>
<dbReference type="CDD" id="cd04738">
    <property type="entry name" value="DHOD_2_like"/>
    <property type="match status" value="1"/>
</dbReference>
<keyword evidence="13 16" id="KW-0496">Mitochondrion</keyword>
<organism evidence="18 19">
    <name type="scientific">Brachionus calyciflorus</name>
    <dbReference type="NCBI Taxonomy" id="104777"/>
    <lineage>
        <taxon>Eukaryota</taxon>
        <taxon>Metazoa</taxon>
        <taxon>Spiralia</taxon>
        <taxon>Gnathifera</taxon>
        <taxon>Rotifera</taxon>
        <taxon>Eurotatoria</taxon>
        <taxon>Monogononta</taxon>
        <taxon>Pseudotrocha</taxon>
        <taxon>Ploima</taxon>
        <taxon>Brachionidae</taxon>
        <taxon>Brachionus</taxon>
    </lineage>
</organism>
<evidence type="ECO:0000256" key="12">
    <source>
        <dbReference type="ARBA" id="ARBA00023002"/>
    </source>
</evidence>
<evidence type="ECO:0000256" key="15">
    <source>
        <dbReference type="ARBA" id="ARBA00048639"/>
    </source>
</evidence>
<dbReference type="PROSITE" id="PS00911">
    <property type="entry name" value="DHODEHASE_1"/>
    <property type="match status" value="1"/>
</dbReference>
<dbReference type="NCBIfam" id="NF003645">
    <property type="entry name" value="PRK05286.1-2"/>
    <property type="match status" value="1"/>
</dbReference>
<dbReference type="Proteomes" id="UP000663879">
    <property type="component" value="Unassembled WGS sequence"/>
</dbReference>
<evidence type="ECO:0000256" key="16">
    <source>
        <dbReference type="RuleBase" id="RU361255"/>
    </source>
</evidence>
<dbReference type="GO" id="GO:0006207">
    <property type="term" value="P:'de novo' pyrimidine nucleobase biosynthetic process"/>
    <property type="evidence" value="ECO:0007669"/>
    <property type="project" value="InterPro"/>
</dbReference>
<dbReference type="UniPathway" id="UPA00070">
    <property type="reaction ID" value="UER00946"/>
</dbReference>
<keyword evidence="7 16" id="KW-0288">FMN</keyword>
<evidence type="ECO:0000256" key="2">
    <source>
        <dbReference type="ARBA" id="ARBA00005161"/>
    </source>
</evidence>
<evidence type="ECO:0000256" key="13">
    <source>
        <dbReference type="ARBA" id="ARBA00023128"/>
    </source>
</evidence>
<dbReference type="PROSITE" id="PS00912">
    <property type="entry name" value="DHODEHASE_2"/>
    <property type="match status" value="1"/>
</dbReference>
<keyword evidence="11" id="KW-1133">Transmembrane helix</keyword>
<keyword evidence="10" id="KW-0809">Transit peptide</keyword>
<keyword evidence="8" id="KW-0812">Transmembrane</keyword>
<evidence type="ECO:0000259" key="17">
    <source>
        <dbReference type="Pfam" id="PF01180"/>
    </source>
</evidence>
<evidence type="ECO:0000256" key="8">
    <source>
        <dbReference type="ARBA" id="ARBA00022692"/>
    </source>
</evidence>
<dbReference type="PANTHER" id="PTHR48109">
    <property type="entry name" value="DIHYDROOROTATE DEHYDROGENASE (QUINONE), MITOCHONDRIAL-RELATED"/>
    <property type="match status" value="1"/>
</dbReference>
<accession>A0A813MHS9</accession>
<evidence type="ECO:0000313" key="19">
    <source>
        <dbReference type="Proteomes" id="UP000663879"/>
    </source>
</evidence>
<dbReference type="AlphaFoldDB" id="A0A813MHS9"/>
<comment type="similarity">
    <text evidence="3 16">Belongs to the dihydroorotate dehydrogenase family. Type 2 subfamily.</text>
</comment>
<dbReference type="InterPro" id="IPR050074">
    <property type="entry name" value="DHO_dehydrogenase"/>
</dbReference>
<gene>
    <name evidence="18" type="ORF">OXX778_LOCUS2251</name>
</gene>
<dbReference type="EMBL" id="CAJNOC010000170">
    <property type="protein sequence ID" value="CAF0722289.1"/>
    <property type="molecule type" value="Genomic_DNA"/>
</dbReference>
<dbReference type="InterPro" id="IPR005720">
    <property type="entry name" value="Dihydroorotate_DH_cat"/>
</dbReference>
<evidence type="ECO:0000256" key="4">
    <source>
        <dbReference type="ARBA" id="ARBA00012791"/>
    </source>
</evidence>
<dbReference type="PANTHER" id="PTHR48109:SF4">
    <property type="entry name" value="DIHYDROOROTATE DEHYDROGENASE (QUINONE), MITOCHONDRIAL"/>
    <property type="match status" value="1"/>
</dbReference>
<feature type="domain" description="Dihydroorotate dehydrogenase catalytic" evidence="17">
    <location>
        <begin position="72"/>
        <end position="368"/>
    </location>
</feature>
<dbReference type="GO" id="GO:0044205">
    <property type="term" value="P:'de novo' UMP biosynthetic process"/>
    <property type="evidence" value="ECO:0007669"/>
    <property type="project" value="UniProtKB-UniPathway"/>
</dbReference>
<evidence type="ECO:0000256" key="9">
    <source>
        <dbReference type="ARBA" id="ARBA00022792"/>
    </source>
</evidence>
<comment type="subcellular location">
    <subcellularLocation>
        <location evidence="1 16">Mitochondrion inner membrane</location>
        <topology evidence="1 16">Single-pass membrane protein</topology>
    </subcellularLocation>
</comment>
<dbReference type="GO" id="GO:0005743">
    <property type="term" value="C:mitochondrial inner membrane"/>
    <property type="evidence" value="ECO:0007669"/>
    <property type="project" value="UniProtKB-SubCell"/>
</dbReference>
<evidence type="ECO:0000256" key="11">
    <source>
        <dbReference type="ARBA" id="ARBA00022989"/>
    </source>
</evidence>
<sequence>MKLSKIVSTVIVGTTGLIGYGIFDGNEALYSNLIMPIIQKTMDGESAHNFAIKMSKYGFVPKEKSYKNQEILNVRAFDKMFKNPIGCAAGFDKNGEAMEGLFKIGFGFVEIGTVTPLPQEGNPRPRVFRLIEDRGVINRYGFNGEGHEKVLKRVQEFLSNDKNKEKILGVNIGKNKLQEDAVKDYTEGIRVFGDKASYIVINISSPNTPGLRSLQSKKLLEDLIDPLLELRNKINRNLPILIKIAPDLNEQEMKDIAEVCTRKNKIIDGLIVSNTTISRPENLTSSFKNETGGLSGRPVKAISNKTLKRMYELTQGKLTIIGVGGIESGYDALEKIKSGATLVQLYSSMVFEGPVIVNKIKRELIELLQKEGYSNVTEAIGASVKSLEK</sequence>
<dbReference type="EC" id="1.3.5.2" evidence="4 16"/>
<comment type="caution">
    <text evidence="18">The sequence shown here is derived from an EMBL/GenBank/DDBJ whole genome shotgun (WGS) entry which is preliminary data.</text>
</comment>
<dbReference type="SUPFAM" id="SSF51395">
    <property type="entry name" value="FMN-linked oxidoreductases"/>
    <property type="match status" value="1"/>
</dbReference>
<evidence type="ECO:0000256" key="1">
    <source>
        <dbReference type="ARBA" id="ARBA00004434"/>
    </source>
</evidence>
<protein>
    <recommendedName>
        <fullName evidence="5 16">Dihydroorotate dehydrogenase (quinone), mitochondrial</fullName>
        <shortName evidence="16">DHOdehase</shortName>
        <ecNumber evidence="4 16">1.3.5.2</ecNumber>
    </recommendedName>
</protein>
<dbReference type="InterPro" id="IPR005719">
    <property type="entry name" value="Dihydroorotate_DH_2"/>
</dbReference>
<name>A0A813MHS9_9BILA</name>
<keyword evidence="19" id="KW-1185">Reference proteome</keyword>
<proteinExistence type="inferred from homology"/>
<evidence type="ECO:0000256" key="6">
    <source>
        <dbReference type="ARBA" id="ARBA00022630"/>
    </source>
</evidence>
<dbReference type="Gene3D" id="3.20.20.70">
    <property type="entry name" value="Aldolase class I"/>
    <property type="match status" value="1"/>
</dbReference>
<keyword evidence="12 16" id="KW-0560">Oxidoreductase</keyword>
<dbReference type="NCBIfam" id="NF003652">
    <property type="entry name" value="PRK05286.2-5"/>
    <property type="match status" value="1"/>
</dbReference>
<comment type="pathway">
    <text evidence="2 16">Pyrimidine metabolism; UMP biosynthesis via de novo pathway; orotate from (S)-dihydroorotate (quinone route): step 1/1.</text>
</comment>
<dbReference type="OrthoDB" id="14784at2759"/>
<dbReference type="GO" id="GO:0106430">
    <property type="term" value="F:dihydroorotate dehydrogenase (quinone) activity"/>
    <property type="evidence" value="ECO:0007669"/>
    <property type="project" value="UniProtKB-EC"/>
</dbReference>